<reference evidence="8 9" key="1">
    <citation type="submission" date="2024-01" db="EMBL/GenBank/DDBJ databases">
        <title>The genomes of 5 underutilized Papilionoideae crops provide insights into root nodulation and disease resistanc.</title>
        <authorList>
            <person name="Yuan L."/>
        </authorList>
    </citation>
    <scope>NUCLEOTIDE SEQUENCE [LARGE SCALE GENOMIC DNA]</scope>
    <source>
        <strain evidence="8">ZHUSHIDOU_FW_LH</strain>
        <tissue evidence="8">Leaf</tissue>
    </source>
</reference>
<accession>A0AAN9F443</accession>
<keyword evidence="4 6" id="KW-0863">Zinc-finger</keyword>
<evidence type="ECO:0000256" key="5">
    <source>
        <dbReference type="ARBA" id="ARBA00022833"/>
    </source>
</evidence>
<dbReference type="SMART" id="SM00184">
    <property type="entry name" value="RING"/>
    <property type="match status" value="1"/>
</dbReference>
<name>A0AAN9F443_CROPI</name>
<dbReference type="GO" id="GO:0008270">
    <property type="term" value="F:zinc ion binding"/>
    <property type="evidence" value="ECO:0007669"/>
    <property type="project" value="UniProtKB-KW"/>
</dbReference>
<dbReference type="GO" id="GO:0016567">
    <property type="term" value="P:protein ubiquitination"/>
    <property type="evidence" value="ECO:0007669"/>
    <property type="project" value="TreeGrafter"/>
</dbReference>
<dbReference type="InterPro" id="IPR013083">
    <property type="entry name" value="Znf_RING/FYVE/PHD"/>
</dbReference>
<evidence type="ECO:0000256" key="1">
    <source>
        <dbReference type="ARBA" id="ARBA00000900"/>
    </source>
</evidence>
<dbReference type="PANTHER" id="PTHR15710">
    <property type="entry name" value="E3 UBIQUITIN-PROTEIN LIGASE PRAJA"/>
    <property type="match status" value="1"/>
</dbReference>
<evidence type="ECO:0000256" key="4">
    <source>
        <dbReference type="ARBA" id="ARBA00022771"/>
    </source>
</evidence>
<dbReference type="PANTHER" id="PTHR15710:SF67">
    <property type="entry name" value="E3 UBIQUITIN-PROTEIN LIGASE SGR9, AMYLOPLASTIC"/>
    <property type="match status" value="1"/>
</dbReference>
<evidence type="ECO:0000256" key="6">
    <source>
        <dbReference type="PROSITE-ProRule" id="PRU00175"/>
    </source>
</evidence>
<feature type="domain" description="RING-type" evidence="7">
    <location>
        <begin position="217"/>
        <end position="258"/>
    </location>
</feature>
<comment type="caution">
    <text evidence="8">The sequence shown here is derived from an EMBL/GenBank/DDBJ whole genome shotgun (WGS) entry which is preliminary data.</text>
</comment>
<dbReference type="CDD" id="cd16454">
    <property type="entry name" value="RING-H2_PA-TM-RING"/>
    <property type="match status" value="1"/>
</dbReference>
<dbReference type="EC" id="2.3.2.27" evidence="2"/>
<keyword evidence="5" id="KW-0862">Zinc</keyword>
<sequence>MMEETTSTIMAALSTLTPSHLSDLTTTILSTSHRHHRRLSFLLSSPTLFSLTLHHLHTLSLPQKTLLIARHLLSSLHHLTRPVTSSSPPPQPPPLSTAIRQRELDAVLLLILFCDTHKHNPEALEAPYSEWRVNMCKLYSHTLLNFSSSSSSSSALPVVGACIGTILIPYIEMVGRCRNMVDALGCGGGKEVGEVAAAAAAVIALPAVEVVVGGKECVICKEEMGIGRDVCELPCQHLFHWMCILPWLGKRNTCPCCRFRLPSDDVFGEIQRLWEFLVKMGAKECVGI</sequence>
<keyword evidence="3" id="KW-0479">Metal-binding</keyword>
<dbReference type="SUPFAM" id="SSF57850">
    <property type="entry name" value="RING/U-box"/>
    <property type="match status" value="1"/>
</dbReference>
<gene>
    <name evidence="8" type="ORF">RIF29_20248</name>
</gene>
<dbReference type="Pfam" id="PF13639">
    <property type="entry name" value="zf-RING_2"/>
    <property type="match status" value="1"/>
</dbReference>
<keyword evidence="9" id="KW-1185">Reference proteome</keyword>
<dbReference type="Proteomes" id="UP001372338">
    <property type="component" value="Unassembled WGS sequence"/>
</dbReference>
<dbReference type="EMBL" id="JAYWIO010000004">
    <property type="protein sequence ID" value="KAK7267571.1"/>
    <property type="molecule type" value="Genomic_DNA"/>
</dbReference>
<evidence type="ECO:0000259" key="7">
    <source>
        <dbReference type="PROSITE" id="PS50089"/>
    </source>
</evidence>
<dbReference type="Gene3D" id="3.30.40.10">
    <property type="entry name" value="Zinc/RING finger domain, C3HC4 (zinc finger)"/>
    <property type="match status" value="1"/>
</dbReference>
<evidence type="ECO:0000256" key="2">
    <source>
        <dbReference type="ARBA" id="ARBA00012483"/>
    </source>
</evidence>
<proteinExistence type="predicted"/>
<dbReference type="InterPro" id="IPR001841">
    <property type="entry name" value="Znf_RING"/>
</dbReference>
<organism evidence="8 9">
    <name type="scientific">Crotalaria pallida</name>
    <name type="common">Smooth rattlebox</name>
    <name type="synonym">Crotalaria striata</name>
    <dbReference type="NCBI Taxonomy" id="3830"/>
    <lineage>
        <taxon>Eukaryota</taxon>
        <taxon>Viridiplantae</taxon>
        <taxon>Streptophyta</taxon>
        <taxon>Embryophyta</taxon>
        <taxon>Tracheophyta</taxon>
        <taxon>Spermatophyta</taxon>
        <taxon>Magnoliopsida</taxon>
        <taxon>eudicotyledons</taxon>
        <taxon>Gunneridae</taxon>
        <taxon>Pentapetalae</taxon>
        <taxon>rosids</taxon>
        <taxon>fabids</taxon>
        <taxon>Fabales</taxon>
        <taxon>Fabaceae</taxon>
        <taxon>Papilionoideae</taxon>
        <taxon>50 kb inversion clade</taxon>
        <taxon>genistoids sensu lato</taxon>
        <taxon>core genistoids</taxon>
        <taxon>Crotalarieae</taxon>
        <taxon>Crotalaria</taxon>
    </lineage>
</organism>
<dbReference type="PROSITE" id="PS50089">
    <property type="entry name" value="ZF_RING_2"/>
    <property type="match status" value="1"/>
</dbReference>
<protein>
    <recommendedName>
        <fullName evidence="2">RING-type E3 ubiquitin transferase</fullName>
        <ecNumber evidence="2">2.3.2.27</ecNumber>
    </recommendedName>
</protein>
<comment type="catalytic activity">
    <reaction evidence="1">
        <text>S-ubiquitinyl-[E2 ubiquitin-conjugating enzyme]-L-cysteine + [acceptor protein]-L-lysine = [E2 ubiquitin-conjugating enzyme]-L-cysteine + N(6)-ubiquitinyl-[acceptor protein]-L-lysine.</text>
        <dbReference type="EC" id="2.3.2.27"/>
    </reaction>
</comment>
<dbReference type="GO" id="GO:0061630">
    <property type="term" value="F:ubiquitin protein ligase activity"/>
    <property type="evidence" value="ECO:0007669"/>
    <property type="project" value="UniProtKB-EC"/>
</dbReference>
<evidence type="ECO:0000313" key="8">
    <source>
        <dbReference type="EMBL" id="KAK7267571.1"/>
    </source>
</evidence>
<dbReference type="GO" id="GO:0005737">
    <property type="term" value="C:cytoplasm"/>
    <property type="evidence" value="ECO:0007669"/>
    <property type="project" value="TreeGrafter"/>
</dbReference>
<dbReference type="AlphaFoldDB" id="A0AAN9F443"/>
<evidence type="ECO:0000313" key="9">
    <source>
        <dbReference type="Proteomes" id="UP001372338"/>
    </source>
</evidence>
<evidence type="ECO:0000256" key="3">
    <source>
        <dbReference type="ARBA" id="ARBA00022723"/>
    </source>
</evidence>